<dbReference type="Proteomes" id="UP000198976">
    <property type="component" value="Chromosome I"/>
</dbReference>
<comment type="subcellular location">
    <subcellularLocation>
        <location evidence="1">Membrane</location>
        <topology evidence="1">Multi-pass membrane protein</topology>
    </subcellularLocation>
</comment>
<dbReference type="InterPro" id="IPR022369">
    <property type="entry name" value="Integral_membrane_TerC_rswitch"/>
</dbReference>
<feature type="transmembrane region" description="Helical" evidence="7">
    <location>
        <begin position="198"/>
        <end position="221"/>
    </location>
</feature>
<dbReference type="PANTHER" id="PTHR30238:SF0">
    <property type="entry name" value="THYLAKOID MEMBRANE PROTEIN TERC, CHLOROPLASTIC"/>
    <property type="match status" value="1"/>
</dbReference>
<sequence>MDVHALGWVGLGLVVIVLISIDIIGHVRTPHAPTMKEAALWTVGYVSLAMLFGIGIWAIYGGQYAGEFYGGWITEWSLSLDNLFVFVIIMNSFRVPREYQQKALLSGIIIALVMRLIFILIGAALIERFSWVFFIFGAWLLWTAYSQARQGTGGDEEESEQGENGFIRLVRRIVPVTDGYYSDRFLYRHGGRTAVTPLLLVVLALGSADLMFAFDSIPAIFGLTKEPYLVFACNAFALLGLRQLYFLIDGLLDRLVYLHYGLAVILGFIGVKLILHALHENTLPFINGGQGFESVPEVGTPLSLAVIAGTLIITVIASILKSRHSNVLRAPQPINRSAKAEQDAARSSVREVADSDEQHTEPRPSVD</sequence>
<accession>A0ABY0V7H6</accession>
<feature type="transmembrane region" description="Helical" evidence="7">
    <location>
        <begin position="298"/>
        <end position="320"/>
    </location>
</feature>
<evidence type="ECO:0000256" key="6">
    <source>
        <dbReference type="SAM" id="MobiDB-lite"/>
    </source>
</evidence>
<evidence type="ECO:0000256" key="5">
    <source>
        <dbReference type="ARBA" id="ARBA00023136"/>
    </source>
</evidence>
<name>A0ABY0V7H6_9ACTO</name>
<evidence type="ECO:0000256" key="2">
    <source>
        <dbReference type="ARBA" id="ARBA00007511"/>
    </source>
</evidence>
<protein>
    <submittedName>
        <fullName evidence="8">Tellurite resistance protein TerC</fullName>
    </submittedName>
</protein>
<feature type="compositionally biased region" description="Basic and acidic residues" evidence="6">
    <location>
        <begin position="338"/>
        <end position="367"/>
    </location>
</feature>
<feature type="region of interest" description="Disordered" evidence="6">
    <location>
        <begin position="331"/>
        <end position="367"/>
    </location>
</feature>
<proteinExistence type="inferred from homology"/>
<evidence type="ECO:0000313" key="9">
    <source>
        <dbReference type="Proteomes" id="UP000198976"/>
    </source>
</evidence>
<feature type="transmembrane region" description="Helical" evidence="7">
    <location>
        <begin position="39"/>
        <end position="60"/>
    </location>
</feature>
<feature type="transmembrane region" description="Helical" evidence="7">
    <location>
        <begin position="72"/>
        <end position="91"/>
    </location>
</feature>
<keyword evidence="3 7" id="KW-0812">Transmembrane</keyword>
<keyword evidence="5 7" id="KW-0472">Membrane</keyword>
<comment type="similarity">
    <text evidence="2">Belongs to the TerC family.</text>
</comment>
<keyword evidence="4 7" id="KW-1133">Transmembrane helix</keyword>
<reference evidence="8 9" key="1">
    <citation type="submission" date="2016-10" db="EMBL/GenBank/DDBJ databases">
        <authorList>
            <person name="Varghese N."/>
            <person name="Submissions S."/>
        </authorList>
    </citation>
    <scope>NUCLEOTIDE SEQUENCE [LARGE SCALE GENOMIC DNA]</scope>
    <source>
        <strain evidence="8 9">DSM 9169</strain>
    </source>
</reference>
<feature type="transmembrane region" description="Helical" evidence="7">
    <location>
        <begin position="129"/>
        <end position="145"/>
    </location>
</feature>
<feature type="transmembrane region" description="Helical" evidence="7">
    <location>
        <begin position="6"/>
        <end position="27"/>
    </location>
</feature>
<evidence type="ECO:0000256" key="4">
    <source>
        <dbReference type="ARBA" id="ARBA00022989"/>
    </source>
</evidence>
<feature type="transmembrane region" description="Helical" evidence="7">
    <location>
        <begin position="227"/>
        <end position="248"/>
    </location>
</feature>
<dbReference type="InterPro" id="IPR005496">
    <property type="entry name" value="Integral_membrane_TerC"/>
</dbReference>
<gene>
    <name evidence="8" type="ORF">SAMN04489714_1056</name>
</gene>
<dbReference type="EMBL" id="LT629792">
    <property type="protein sequence ID" value="SDT93780.1"/>
    <property type="molecule type" value="Genomic_DNA"/>
</dbReference>
<organism evidence="8 9">
    <name type="scientific">Schaalia radingae</name>
    <dbReference type="NCBI Taxonomy" id="131110"/>
    <lineage>
        <taxon>Bacteria</taxon>
        <taxon>Bacillati</taxon>
        <taxon>Actinomycetota</taxon>
        <taxon>Actinomycetes</taxon>
        <taxon>Actinomycetales</taxon>
        <taxon>Actinomycetaceae</taxon>
        <taxon>Schaalia</taxon>
    </lineage>
</organism>
<dbReference type="PANTHER" id="PTHR30238">
    <property type="entry name" value="MEMBRANE BOUND PREDICTED REDOX MODULATOR"/>
    <property type="match status" value="1"/>
</dbReference>
<feature type="transmembrane region" description="Helical" evidence="7">
    <location>
        <begin position="255"/>
        <end position="278"/>
    </location>
</feature>
<evidence type="ECO:0000256" key="1">
    <source>
        <dbReference type="ARBA" id="ARBA00004141"/>
    </source>
</evidence>
<feature type="transmembrane region" description="Helical" evidence="7">
    <location>
        <begin position="103"/>
        <end position="123"/>
    </location>
</feature>
<dbReference type="RefSeq" id="WP_092648566.1">
    <property type="nucleotide sequence ID" value="NZ_LT629792.1"/>
</dbReference>
<evidence type="ECO:0000313" key="8">
    <source>
        <dbReference type="EMBL" id="SDT93780.1"/>
    </source>
</evidence>
<dbReference type="NCBIfam" id="TIGR03718">
    <property type="entry name" value="R_switched_Alx"/>
    <property type="match status" value="1"/>
</dbReference>
<dbReference type="Pfam" id="PF03741">
    <property type="entry name" value="TerC"/>
    <property type="match status" value="1"/>
</dbReference>
<evidence type="ECO:0000256" key="3">
    <source>
        <dbReference type="ARBA" id="ARBA00022692"/>
    </source>
</evidence>
<keyword evidence="9" id="KW-1185">Reference proteome</keyword>
<evidence type="ECO:0000256" key="7">
    <source>
        <dbReference type="SAM" id="Phobius"/>
    </source>
</evidence>